<dbReference type="Proteomes" id="UP000008363">
    <property type="component" value="Unassembled WGS sequence"/>
</dbReference>
<dbReference type="STRING" id="1108045.GORHZ_046_01270"/>
<accession>K6W5J4</accession>
<gene>
    <name evidence="2" type="ORF">GORHZ_046_01270</name>
</gene>
<proteinExistence type="predicted"/>
<evidence type="ECO:0000256" key="1">
    <source>
        <dbReference type="SAM" id="MobiDB-lite"/>
    </source>
</evidence>
<feature type="compositionally biased region" description="Basic and acidic residues" evidence="1">
    <location>
        <begin position="80"/>
        <end position="102"/>
    </location>
</feature>
<comment type="caution">
    <text evidence="2">The sequence shown here is derived from an EMBL/GenBank/DDBJ whole genome shotgun (WGS) entry which is preliminary data.</text>
</comment>
<feature type="compositionally biased region" description="Polar residues" evidence="1">
    <location>
        <begin position="32"/>
        <end position="48"/>
    </location>
</feature>
<sequence length="161" mass="17965">MAGLRRSAERRTPTERRRSDQLPLRIRARTARQLSTDSTEQADSTLNADANEPIEPMENADPVEPIDAKEPTDPMLNVELYDHRLSADPVEPIDRYEPRSSQDELLEDDLSQDADRRMGPRSTMNTQEQRVAQCTGARVSTSGFRGSGRAASGWDSGPANR</sequence>
<dbReference type="EMBL" id="BAHC01000046">
    <property type="protein sequence ID" value="GAB88976.1"/>
    <property type="molecule type" value="Genomic_DNA"/>
</dbReference>
<dbReference type="AlphaFoldDB" id="K6W5J4"/>
<feature type="compositionally biased region" description="Low complexity" evidence="1">
    <location>
        <begin position="140"/>
        <end position="153"/>
    </location>
</feature>
<evidence type="ECO:0000313" key="2">
    <source>
        <dbReference type="EMBL" id="GAB88976.1"/>
    </source>
</evidence>
<reference evidence="2 3" key="1">
    <citation type="submission" date="2012-08" db="EMBL/GenBank/DDBJ databases">
        <title>Whole genome shotgun sequence of Gordonia rhizosphera NBRC 16068.</title>
        <authorList>
            <person name="Takarada H."/>
            <person name="Isaki S."/>
            <person name="Hosoyama A."/>
            <person name="Tsuchikane K."/>
            <person name="Katsumata H."/>
            <person name="Baba S."/>
            <person name="Ohji S."/>
            <person name="Yamazaki S."/>
            <person name="Fujita N."/>
        </authorList>
    </citation>
    <scope>NUCLEOTIDE SEQUENCE [LARGE SCALE GENOMIC DNA]</scope>
    <source>
        <strain evidence="2 3">NBRC 16068</strain>
    </source>
</reference>
<organism evidence="2 3">
    <name type="scientific">Gordonia rhizosphera NBRC 16068</name>
    <dbReference type="NCBI Taxonomy" id="1108045"/>
    <lineage>
        <taxon>Bacteria</taxon>
        <taxon>Bacillati</taxon>
        <taxon>Actinomycetota</taxon>
        <taxon>Actinomycetes</taxon>
        <taxon>Mycobacteriales</taxon>
        <taxon>Gordoniaceae</taxon>
        <taxon>Gordonia</taxon>
    </lineage>
</organism>
<feature type="region of interest" description="Disordered" evidence="1">
    <location>
        <begin position="1"/>
        <end position="161"/>
    </location>
</feature>
<feature type="compositionally biased region" description="Polar residues" evidence="1">
    <location>
        <begin position="122"/>
        <end position="132"/>
    </location>
</feature>
<feature type="compositionally biased region" description="Basic and acidic residues" evidence="1">
    <location>
        <begin position="1"/>
        <end position="20"/>
    </location>
</feature>
<keyword evidence="3" id="KW-1185">Reference proteome</keyword>
<protein>
    <submittedName>
        <fullName evidence="2">Uncharacterized protein</fullName>
    </submittedName>
</protein>
<name>K6W5J4_9ACTN</name>
<evidence type="ECO:0000313" key="3">
    <source>
        <dbReference type="Proteomes" id="UP000008363"/>
    </source>
</evidence>